<proteinExistence type="predicted"/>
<reference evidence="1" key="1">
    <citation type="submission" date="2024-12" db="EMBL/GenBank/DDBJ databases">
        <title>Comparative genomics and development of molecular markers within Purpureocillium lilacinum and among Purpureocillium species.</title>
        <authorList>
            <person name="Yeh Z.-Y."/>
            <person name="Ni N.-T."/>
            <person name="Lo P.-H."/>
            <person name="Mushyakhwo K."/>
            <person name="Lin C.-F."/>
            <person name="Nai Y.-S."/>
        </authorList>
    </citation>
    <scope>NUCLEOTIDE SEQUENCE</scope>
    <source>
        <strain evidence="1">NCHU-NPUST-175</strain>
    </source>
</reference>
<name>A0ACC4DVU2_PURLI</name>
<evidence type="ECO:0000313" key="1">
    <source>
        <dbReference type="EMBL" id="KAL3960153.1"/>
    </source>
</evidence>
<accession>A0ACC4DVU2</accession>
<protein>
    <submittedName>
        <fullName evidence="1">Uncharacterized protein</fullName>
    </submittedName>
</protein>
<keyword evidence="2" id="KW-1185">Reference proteome</keyword>
<organism evidence="1 2">
    <name type="scientific">Purpureocillium lilacinum</name>
    <name type="common">Paecilomyces lilacinus</name>
    <dbReference type="NCBI Taxonomy" id="33203"/>
    <lineage>
        <taxon>Eukaryota</taxon>
        <taxon>Fungi</taxon>
        <taxon>Dikarya</taxon>
        <taxon>Ascomycota</taxon>
        <taxon>Pezizomycotina</taxon>
        <taxon>Sordariomycetes</taxon>
        <taxon>Hypocreomycetidae</taxon>
        <taxon>Hypocreales</taxon>
        <taxon>Ophiocordycipitaceae</taxon>
        <taxon>Purpureocillium</taxon>
    </lineage>
</organism>
<evidence type="ECO:0000313" key="2">
    <source>
        <dbReference type="Proteomes" id="UP001638806"/>
    </source>
</evidence>
<gene>
    <name evidence="1" type="ORF">ACCO45_005270</name>
</gene>
<comment type="caution">
    <text evidence="1">The sequence shown here is derived from an EMBL/GenBank/DDBJ whole genome shotgun (WGS) entry which is preliminary data.</text>
</comment>
<dbReference type="Proteomes" id="UP001638806">
    <property type="component" value="Unassembled WGS sequence"/>
</dbReference>
<dbReference type="EMBL" id="JBGNUJ010000004">
    <property type="protein sequence ID" value="KAL3960153.1"/>
    <property type="molecule type" value="Genomic_DNA"/>
</dbReference>
<sequence length="653" mass="71953">MFVHFASPTSLLRAARLVSHRYCGGKPSWHRLSIQLRPGVYSPSARPLINAPRPVLAARQDPSSPTQATHTDTRPRPSSLQPTSFSPARGADLQPAPIRRRYSYTSPPRNAPHHASRKRRVARPQPRRLPHPPRLHQPRLLPCRAQPARRPLLRLQARRPPPRGPGPGRRGVVMAAADRAQVVMPTDSPHRSERAVSSQGCGYESPTEENQPPFFSSPSPTPSFHQPHGSAAVAPSPAAHGPVPRAPFTSRPSYVAAPASAGHAHAARGHGRWPPNQSSLNGMVEKAETMLPDAKVTLRDRIACYQWTYFTMTMATGGIANVIHSLPYRASWVTGIGVFFFPFERLTFPASLFVRSFTDQVESLFIPAFFVSIAIIMINTCEYGVPRSGVWLLRTMEVMFWFYVALSVFASAGIYLVLWSTLIFPVHTMTPTWVFPAYPLLLTAPFAATLIDAAETSSHTLSLNATAVALGAATTQGTGCLIAFMISSAFVYRLMTQKLPRDTQRPGVFMSIGPFGFTAAGIAQLGNQASQIFPHSFLGSETTVDIVRVVSILVGLWLWGLAMWFFLVSVGSLWKYARSGSSLPFQMTWWSFVFPNTALVTATQVMGKIFQSKGLRLFGSIMTIVLVIVWVGVFVTMLHCLRTRKLLWPKSNT</sequence>